<evidence type="ECO:0000256" key="1">
    <source>
        <dbReference type="SAM" id="SignalP"/>
    </source>
</evidence>
<dbReference type="InterPro" id="IPR013229">
    <property type="entry name" value="PEGA"/>
</dbReference>
<evidence type="ECO:0000259" key="2">
    <source>
        <dbReference type="Pfam" id="PF08308"/>
    </source>
</evidence>
<name>A0A0A2G4G7_9PORP</name>
<reference evidence="3 4" key="1">
    <citation type="submission" date="2014-08" db="EMBL/GenBank/DDBJ databases">
        <title>Porphyromonas gingivicanis strain:COT-022_OH1391 Genome sequencing.</title>
        <authorList>
            <person name="Wallis C."/>
            <person name="Deusch O."/>
            <person name="O'Flynn C."/>
            <person name="Davis I."/>
            <person name="Jospin G."/>
            <person name="Darling A.E."/>
            <person name="Coil D.A."/>
            <person name="Alexiev A."/>
            <person name="Horsfall A."/>
            <person name="Kirkwood N."/>
            <person name="Harris S."/>
            <person name="Eisen J.A."/>
        </authorList>
    </citation>
    <scope>NUCLEOTIDE SEQUENCE [LARGE SCALE GENOMIC DNA]</scope>
    <source>
        <strain evidence="4">COT-022 OH1391</strain>
    </source>
</reference>
<keyword evidence="4" id="KW-1185">Reference proteome</keyword>
<accession>A0A0A2G4G7</accession>
<organism evidence="3 4">
    <name type="scientific">Porphyromonas gingivicanis</name>
    <dbReference type="NCBI Taxonomy" id="266762"/>
    <lineage>
        <taxon>Bacteria</taxon>
        <taxon>Pseudomonadati</taxon>
        <taxon>Bacteroidota</taxon>
        <taxon>Bacteroidia</taxon>
        <taxon>Bacteroidales</taxon>
        <taxon>Porphyromonadaceae</taxon>
        <taxon>Porphyromonas</taxon>
    </lineage>
</organism>
<evidence type="ECO:0000313" key="4">
    <source>
        <dbReference type="Proteomes" id="UP000030134"/>
    </source>
</evidence>
<protein>
    <recommendedName>
        <fullName evidence="2">PEGA domain-containing protein</fullName>
    </recommendedName>
</protein>
<comment type="caution">
    <text evidence="3">The sequence shown here is derived from an EMBL/GenBank/DDBJ whole genome shotgun (WGS) entry which is preliminary data.</text>
</comment>
<feature type="domain" description="PEGA" evidence="2">
    <location>
        <begin position="29"/>
        <end position="80"/>
    </location>
</feature>
<proteinExistence type="predicted"/>
<dbReference type="STRING" id="266762.HQ36_07865"/>
<dbReference type="AlphaFoldDB" id="A0A0A2G4G7"/>
<dbReference type="eggNOG" id="ENOG5030IJF">
    <property type="taxonomic scope" value="Bacteria"/>
</dbReference>
<gene>
    <name evidence="3" type="ORF">HQ36_07865</name>
</gene>
<feature type="chain" id="PRO_5001998993" description="PEGA domain-containing protein" evidence="1">
    <location>
        <begin position="22"/>
        <end position="149"/>
    </location>
</feature>
<dbReference type="PROSITE" id="PS51257">
    <property type="entry name" value="PROKAR_LIPOPROTEIN"/>
    <property type="match status" value="1"/>
</dbReference>
<dbReference type="Pfam" id="PF08308">
    <property type="entry name" value="PEGA"/>
    <property type="match status" value="1"/>
</dbReference>
<keyword evidence="1" id="KW-0732">Signal</keyword>
<sequence length="149" mass="16775">MKKILPFALASALLFSSCATIFTGTEDRITFNSNPSGAKVFLDGIELCETPCSEHIDRSINRKEVEFVLDGYRTKVVTLDREFNIVSVLNTTGLIGWAVDLVTGSVYKYSRKHYDVDLEPERELVENVKKAKEIHLDSNTKEATIYVQP</sequence>
<evidence type="ECO:0000313" key="3">
    <source>
        <dbReference type="EMBL" id="KGN97255.1"/>
    </source>
</evidence>
<dbReference type="OrthoDB" id="1524740at2"/>
<dbReference type="RefSeq" id="WP_036884899.1">
    <property type="nucleotide sequence ID" value="NZ_JQZW01000015.1"/>
</dbReference>
<feature type="signal peptide" evidence="1">
    <location>
        <begin position="1"/>
        <end position="21"/>
    </location>
</feature>
<dbReference type="Proteomes" id="UP000030134">
    <property type="component" value="Unassembled WGS sequence"/>
</dbReference>
<dbReference type="EMBL" id="JQZW01000015">
    <property type="protein sequence ID" value="KGN97255.1"/>
    <property type="molecule type" value="Genomic_DNA"/>
</dbReference>